<gene>
    <name evidence="2" type="ORF">ECRASSUSDP1_LOCUS16025</name>
</gene>
<evidence type="ECO:0000313" key="3">
    <source>
        <dbReference type="Proteomes" id="UP001295684"/>
    </source>
</evidence>
<evidence type="ECO:0000256" key="1">
    <source>
        <dbReference type="SAM" id="MobiDB-lite"/>
    </source>
</evidence>
<keyword evidence="3" id="KW-1185">Reference proteome</keyword>
<dbReference type="AlphaFoldDB" id="A0AAD1XKZ8"/>
<comment type="caution">
    <text evidence="2">The sequence shown here is derived from an EMBL/GenBank/DDBJ whole genome shotgun (WGS) entry which is preliminary data.</text>
</comment>
<dbReference type="PANTHER" id="PTHR38150">
    <property type="entry name" value="EF-HAND DOMAIN-CONTAINING PROTEIN"/>
    <property type="match status" value="1"/>
</dbReference>
<feature type="compositionally biased region" description="Polar residues" evidence="1">
    <location>
        <begin position="654"/>
        <end position="670"/>
    </location>
</feature>
<accession>A0AAD1XKZ8</accession>
<feature type="region of interest" description="Disordered" evidence="1">
    <location>
        <begin position="169"/>
        <end position="206"/>
    </location>
</feature>
<evidence type="ECO:0000313" key="2">
    <source>
        <dbReference type="EMBL" id="CAI2374668.1"/>
    </source>
</evidence>
<dbReference type="InterPro" id="IPR038122">
    <property type="entry name" value="PFU_sf"/>
</dbReference>
<feature type="region of interest" description="Disordered" evidence="1">
    <location>
        <begin position="505"/>
        <end position="524"/>
    </location>
</feature>
<feature type="region of interest" description="Disordered" evidence="1">
    <location>
        <begin position="633"/>
        <end position="675"/>
    </location>
</feature>
<dbReference type="EMBL" id="CAMPGE010016093">
    <property type="protein sequence ID" value="CAI2374668.1"/>
    <property type="molecule type" value="Genomic_DNA"/>
</dbReference>
<feature type="region of interest" description="Disordered" evidence="1">
    <location>
        <begin position="835"/>
        <end position="859"/>
    </location>
</feature>
<dbReference type="Gene3D" id="3.10.20.870">
    <property type="entry name" value="PFU (PLAA family ubiquitin binding), C-terminal domain"/>
    <property type="match status" value="1"/>
</dbReference>
<sequence>MENVLDPLENEVPRYRNNQAESNYRRKSHQVPELQSHPINTLEFEIERRERGDSLFDHTDNSKNIANEGPVRECHQIDLSADNSEEFNELDIDEASNSNHFIVYDQQSIEEDPEERSLSVRLDIDAYNEEEVKRAMAYQNPKITMKNSYYKGSKTKKIVKNPIYYSPRMNLNGQGSPMDSSLRKVNSRANMSSRTKQGSDRNRCNSGYKASVKDRLIGSKNHNTTSKKLPYGLNQRRSLEDLGVPEELKVFSPVADLNKNGIFINKEYYQNPYLSNTNSKVNLHENSDIQKSKKSRNGGIACISPKFLTFDKKLCGKMHQSNTSRKLQNEIARKLCSGGSGFLTKQQSNPSLESSVRENLSPKLEKYKSACNNNKSRNNHGMMSQTSKTFESFYSSQMEYQRKKLTKAQQRAEQKIINEQMQAKIMSNMRHTSNKKGMFKVKSKYLNYKKPQKNYGELEYDPKSRNQIKKSNTSTFIPQINKKSKMIKRELNISDHLYRDASNRQLSRSNKRISGSPIRDSKAPKTHKVTGKYLWKKLRIELQKCIDAYSIQDPITYEEMGTILLDLGYIPKKSQKIKINGKIVELTQEIVKILKIPQQISQQVYGIDNQDVTTLAITKAFLQYLCSPSMTSKSPKRHIFRKESPGSPEHVPENTGTSIPNQLYSNSSATDAAPLMPSESLNRQHTCLTPHQKYKLSKLAFTLCDSRREFLAKLAKTEKIRKMNVSPSFMPCISSKSLALASQIDKSQRTARKENLPREALEVQKCTFQPKLGEKTKQIVQGHKETVFKRLAQAVKKKRTKEYLNFELEQKDSARKNKRYKGKIRKKKETKRKEAVVRMEADEEKEEQKEQKSGILDLKEEKASESIPQLFIDVHLDDKSIHRLTIFEGDDPKDLAQDFCTKHDLDESMLDQLVEIINSQLEKLLNTIQEDEGNEDEGNEDEDE</sequence>
<name>A0AAD1XKZ8_EUPCR</name>
<feature type="region of interest" description="Disordered" evidence="1">
    <location>
        <begin position="1"/>
        <end position="33"/>
    </location>
</feature>
<feature type="compositionally biased region" description="Polar residues" evidence="1">
    <location>
        <begin position="169"/>
        <end position="196"/>
    </location>
</feature>
<proteinExistence type="predicted"/>
<reference evidence="2" key="1">
    <citation type="submission" date="2023-07" db="EMBL/GenBank/DDBJ databases">
        <authorList>
            <consortium name="AG Swart"/>
            <person name="Singh M."/>
            <person name="Singh A."/>
            <person name="Seah K."/>
            <person name="Emmerich C."/>
        </authorList>
    </citation>
    <scope>NUCLEOTIDE SEQUENCE</scope>
    <source>
        <strain evidence="2">DP1</strain>
    </source>
</reference>
<organism evidence="2 3">
    <name type="scientific">Euplotes crassus</name>
    <dbReference type="NCBI Taxonomy" id="5936"/>
    <lineage>
        <taxon>Eukaryota</taxon>
        <taxon>Sar</taxon>
        <taxon>Alveolata</taxon>
        <taxon>Ciliophora</taxon>
        <taxon>Intramacronucleata</taxon>
        <taxon>Spirotrichea</taxon>
        <taxon>Hypotrichia</taxon>
        <taxon>Euplotida</taxon>
        <taxon>Euplotidae</taxon>
        <taxon>Moneuplotes</taxon>
    </lineage>
</organism>
<dbReference type="PANTHER" id="PTHR38150:SF1">
    <property type="entry name" value="PFU DOMAIN-CONTAINING PROTEIN"/>
    <property type="match status" value="1"/>
</dbReference>
<dbReference type="Proteomes" id="UP001295684">
    <property type="component" value="Unassembled WGS sequence"/>
</dbReference>
<protein>
    <submittedName>
        <fullName evidence="2">Uncharacterized protein</fullName>
    </submittedName>
</protein>